<gene>
    <name evidence="2" type="ORF">MRX98_06570</name>
</gene>
<organism evidence="2 3">
    <name type="scientific">Desulfatitalea alkaliphila</name>
    <dbReference type="NCBI Taxonomy" id="2929485"/>
    <lineage>
        <taxon>Bacteria</taxon>
        <taxon>Pseudomonadati</taxon>
        <taxon>Thermodesulfobacteriota</taxon>
        <taxon>Desulfobacteria</taxon>
        <taxon>Desulfobacterales</taxon>
        <taxon>Desulfosarcinaceae</taxon>
        <taxon>Desulfatitalea</taxon>
    </lineage>
</organism>
<evidence type="ECO:0000313" key="2">
    <source>
        <dbReference type="EMBL" id="MCJ8500232.1"/>
    </source>
</evidence>
<dbReference type="AlphaFoldDB" id="A0AA41UJ64"/>
<dbReference type="Proteomes" id="UP001165427">
    <property type="component" value="Unassembled WGS sequence"/>
</dbReference>
<dbReference type="RefSeq" id="WP_246904106.1">
    <property type="nucleotide sequence ID" value="NZ_JALJRB010000005.1"/>
</dbReference>
<reference evidence="2" key="1">
    <citation type="submission" date="2022-04" db="EMBL/GenBank/DDBJ databases">
        <title>Desulfatitalea alkaliphila sp. nov., a novel anaerobic sulfate-reducing bacterium isolated from terrestrial mud volcano, Taman Peninsula, Russia.</title>
        <authorList>
            <person name="Khomyakova M.A."/>
            <person name="Merkel A.Y."/>
            <person name="Slobodkin A.I."/>
        </authorList>
    </citation>
    <scope>NUCLEOTIDE SEQUENCE</scope>
    <source>
        <strain evidence="2">M08but</strain>
    </source>
</reference>
<dbReference type="EMBL" id="JALJRB010000005">
    <property type="protein sequence ID" value="MCJ8500232.1"/>
    <property type="molecule type" value="Genomic_DNA"/>
</dbReference>
<evidence type="ECO:0008006" key="4">
    <source>
        <dbReference type="Google" id="ProtNLM"/>
    </source>
</evidence>
<dbReference type="InterPro" id="IPR011990">
    <property type="entry name" value="TPR-like_helical_dom_sf"/>
</dbReference>
<evidence type="ECO:0000256" key="1">
    <source>
        <dbReference type="SAM" id="Coils"/>
    </source>
</evidence>
<name>A0AA41UJ64_9BACT</name>
<dbReference type="Gene3D" id="1.25.40.10">
    <property type="entry name" value="Tetratricopeptide repeat domain"/>
    <property type="match status" value="1"/>
</dbReference>
<evidence type="ECO:0000313" key="3">
    <source>
        <dbReference type="Proteomes" id="UP001165427"/>
    </source>
</evidence>
<feature type="coiled-coil region" evidence="1">
    <location>
        <begin position="145"/>
        <end position="200"/>
    </location>
</feature>
<comment type="caution">
    <text evidence="2">The sequence shown here is derived from an EMBL/GenBank/DDBJ whole genome shotgun (WGS) entry which is preliminary data.</text>
</comment>
<keyword evidence="3" id="KW-1185">Reference proteome</keyword>
<accession>A0AA41UJ64</accession>
<keyword evidence="1" id="KW-0175">Coiled coil</keyword>
<proteinExistence type="predicted"/>
<protein>
    <recommendedName>
        <fullName evidence="4">Tetratricopeptide repeat-containing protein</fullName>
    </recommendedName>
</protein>
<sequence>MTLMVTGCPWPVRPPAVTAPGELPAPALQSHEEAVRCYTQGDYTGAAKRFATLREQTGNPVMARMALYGEACARLMAAETVSDYSRALALWEAWLDTDPGAVGYEDARLFAPLVREKMVFSHMPPDLDAPGGNGQPNPGAPKWYMVEANQALRQMTLRLDATEQQVKNKEHQIKTLENEIDRLNQQIEAFEKIDQRIQERKSAIPSTD</sequence>